<keyword evidence="4" id="KW-0732">Signal</keyword>
<dbReference type="InterPro" id="IPR026259">
    <property type="entry name" value="MauG/Cytc_peroxidase"/>
</dbReference>
<gene>
    <name evidence="12" type="ORF">D1Z90_11980</name>
</gene>
<feature type="binding site" description="covalent" evidence="8">
    <location>
        <position position="64"/>
    </location>
    <ligand>
        <name>heme c</name>
        <dbReference type="ChEBI" id="CHEBI:61717"/>
        <label>1</label>
    </ligand>
</feature>
<dbReference type="GO" id="GO:0046872">
    <property type="term" value="F:metal ion binding"/>
    <property type="evidence" value="ECO:0007669"/>
    <property type="project" value="UniProtKB-KW"/>
</dbReference>
<evidence type="ECO:0000256" key="5">
    <source>
        <dbReference type="ARBA" id="ARBA00022764"/>
    </source>
</evidence>
<feature type="transmembrane region" description="Helical" evidence="10">
    <location>
        <begin position="12"/>
        <end position="30"/>
    </location>
</feature>
<feature type="binding site" description="covalent" evidence="8">
    <location>
        <position position="61"/>
    </location>
    <ligand>
        <name>heme c</name>
        <dbReference type="ChEBI" id="CHEBI:61717"/>
        <label>1</label>
    </ligand>
</feature>
<comment type="PTM">
    <text evidence="8">Binds 2 heme groups per subunit.</text>
</comment>
<dbReference type="SUPFAM" id="SSF46626">
    <property type="entry name" value="Cytochrome c"/>
    <property type="match status" value="2"/>
</dbReference>
<dbReference type="InterPro" id="IPR004852">
    <property type="entry name" value="Di-haem_cyt_c_peroxidsae"/>
</dbReference>
<keyword evidence="10" id="KW-0812">Transmembrane</keyword>
<evidence type="ECO:0000256" key="1">
    <source>
        <dbReference type="ARBA" id="ARBA00004418"/>
    </source>
</evidence>
<dbReference type="GO" id="GO:0004130">
    <property type="term" value="F:cytochrome-c peroxidase activity"/>
    <property type="evidence" value="ECO:0007669"/>
    <property type="project" value="TreeGrafter"/>
</dbReference>
<dbReference type="PIRSF" id="PIRSF000294">
    <property type="entry name" value="Cytochrome-c_peroxidase"/>
    <property type="match status" value="1"/>
</dbReference>
<dbReference type="OrthoDB" id="9805202at2"/>
<dbReference type="PANTHER" id="PTHR30600">
    <property type="entry name" value="CYTOCHROME C PEROXIDASE-RELATED"/>
    <property type="match status" value="1"/>
</dbReference>
<feature type="binding site" description="axial binding residue" evidence="9">
    <location>
        <position position="215"/>
    </location>
    <ligand>
        <name>heme c</name>
        <dbReference type="ChEBI" id="CHEBI:61717"/>
        <label>2</label>
    </ligand>
    <ligandPart>
        <name>Fe</name>
        <dbReference type="ChEBI" id="CHEBI:18248"/>
    </ligandPart>
</feature>
<evidence type="ECO:0000256" key="9">
    <source>
        <dbReference type="PIRSR" id="PIRSR000294-2"/>
    </source>
</evidence>
<accession>A0A418YE55</accession>
<organism evidence="12 13">
    <name type="scientific">Motilimonas pumila</name>
    <dbReference type="NCBI Taxonomy" id="2303987"/>
    <lineage>
        <taxon>Bacteria</taxon>
        <taxon>Pseudomonadati</taxon>
        <taxon>Pseudomonadota</taxon>
        <taxon>Gammaproteobacteria</taxon>
        <taxon>Alteromonadales</taxon>
        <taxon>Alteromonadales genera incertae sedis</taxon>
        <taxon>Motilimonas</taxon>
    </lineage>
</organism>
<name>A0A418YE55_9GAMM</name>
<comment type="cofactor">
    <cofactor evidence="8">
        <name>heme</name>
        <dbReference type="ChEBI" id="CHEBI:30413"/>
    </cofactor>
    <text evidence="8">Binds 2 heme groups.</text>
</comment>
<dbReference type="Pfam" id="PF03150">
    <property type="entry name" value="CCP_MauG"/>
    <property type="match status" value="1"/>
</dbReference>
<keyword evidence="6" id="KW-0560">Oxidoreductase</keyword>
<feature type="binding site" description="axial binding residue" evidence="9">
    <location>
        <position position="65"/>
    </location>
    <ligand>
        <name>heme c</name>
        <dbReference type="ChEBI" id="CHEBI:61717"/>
        <label>1</label>
    </ligand>
    <ligandPart>
        <name>Fe</name>
        <dbReference type="ChEBI" id="CHEBI:18248"/>
    </ligandPart>
</feature>
<reference evidence="12 13" key="2">
    <citation type="submission" date="2019-01" db="EMBL/GenBank/DDBJ databases">
        <title>Motilimonas pumilus sp. nov., isolated from the gut of sea cucumber (Apostichopus japonicus).</title>
        <authorList>
            <person name="Wang F.-Q."/>
            <person name="Ren L.-H."/>
            <person name="Lin Y.-W."/>
            <person name="Sun G.-H."/>
            <person name="Du Z.-J."/>
            <person name="Zhao J.-X."/>
            <person name="Liu X.-J."/>
            <person name="Liu L.-J."/>
        </authorList>
    </citation>
    <scope>NUCLEOTIDE SEQUENCE [LARGE SCALE GENOMIC DNA]</scope>
    <source>
        <strain evidence="12 13">PLHSC7-2</strain>
    </source>
</reference>
<feature type="domain" description="Cytochrome c" evidence="11">
    <location>
        <begin position="195"/>
        <end position="343"/>
    </location>
</feature>
<evidence type="ECO:0000313" key="13">
    <source>
        <dbReference type="Proteomes" id="UP000283255"/>
    </source>
</evidence>
<evidence type="ECO:0000256" key="2">
    <source>
        <dbReference type="ARBA" id="ARBA00022617"/>
    </source>
</evidence>
<dbReference type="AlphaFoldDB" id="A0A418YE55"/>
<evidence type="ECO:0000256" key="4">
    <source>
        <dbReference type="ARBA" id="ARBA00022729"/>
    </source>
</evidence>
<protein>
    <submittedName>
        <fullName evidence="12">Di-heme enzyme</fullName>
    </submittedName>
</protein>
<evidence type="ECO:0000256" key="8">
    <source>
        <dbReference type="PIRSR" id="PIRSR000294-1"/>
    </source>
</evidence>
<evidence type="ECO:0000256" key="7">
    <source>
        <dbReference type="ARBA" id="ARBA00023004"/>
    </source>
</evidence>
<dbReference type="GO" id="GO:0042597">
    <property type="term" value="C:periplasmic space"/>
    <property type="evidence" value="ECO:0007669"/>
    <property type="project" value="UniProtKB-SubCell"/>
</dbReference>
<comment type="caution">
    <text evidence="12">The sequence shown here is derived from an EMBL/GenBank/DDBJ whole genome shotgun (WGS) entry which is preliminary data.</text>
</comment>
<comment type="subcellular location">
    <subcellularLocation>
        <location evidence="1">Periplasm</location>
    </subcellularLocation>
</comment>
<dbReference type="Gene3D" id="1.10.760.10">
    <property type="entry name" value="Cytochrome c-like domain"/>
    <property type="match status" value="2"/>
</dbReference>
<keyword evidence="7 9" id="KW-0408">Iron</keyword>
<feature type="binding site" description="covalent" evidence="8">
    <location>
        <position position="211"/>
    </location>
    <ligand>
        <name>heme c</name>
        <dbReference type="ChEBI" id="CHEBI:61717"/>
        <label>2</label>
    </ligand>
</feature>
<evidence type="ECO:0000256" key="3">
    <source>
        <dbReference type="ARBA" id="ARBA00022723"/>
    </source>
</evidence>
<keyword evidence="10" id="KW-1133">Transmembrane helix</keyword>
<reference evidence="12 13" key="1">
    <citation type="submission" date="2018-09" db="EMBL/GenBank/DDBJ databases">
        <authorList>
            <person name="Wang F."/>
        </authorList>
    </citation>
    <scope>NUCLEOTIDE SEQUENCE [LARGE SCALE GENOMIC DNA]</scope>
    <source>
        <strain evidence="12 13">PLHSC7-2</strain>
    </source>
</reference>
<sequence>MASKCCFAPVKWGILALLSAAAFTGGYYYHQVTVLRDAAKWQLGRHLFYEPRLSARRNLSCGSCHQQALGFSDGRQHSAGTHGDVGRRNSATLVNLASQHSFTWANPLQTDLAFQALIPLLGEEPIELGLQPMLAERLQALNNDEVYQDLLAELAEPALTQTLLLQALAQFQLSLVSHGTAFDRYMAGEKRALTLNQQAGKALFFSERFQCSQCHGGDSFNLQRKTTTLPEPSQFHNTGLYNVAGSYPERDLGLYEVTFNPQDNGKFKTPSLRNIVQSAPYMHDGSMATLRQVMEHYRQGGSQNLQGVAGDGRDHPNKSHLVQGFEASEQELDQVISFLDSLSDPDLLYHPRFANPWLPRAVNP</sequence>
<evidence type="ECO:0000256" key="6">
    <source>
        <dbReference type="ARBA" id="ARBA00023002"/>
    </source>
</evidence>
<dbReference type="InterPro" id="IPR051395">
    <property type="entry name" value="Cytochrome_c_Peroxidase/MauG"/>
</dbReference>
<keyword evidence="13" id="KW-1185">Reference proteome</keyword>
<keyword evidence="2 8" id="KW-0349">Heme</keyword>
<keyword evidence="10" id="KW-0472">Membrane</keyword>
<evidence type="ECO:0000313" key="12">
    <source>
        <dbReference type="EMBL" id="RJG42801.1"/>
    </source>
</evidence>
<dbReference type="Proteomes" id="UP000283255">
    <property type="component" value="Unassembled WGS sequence"/>
</dbReference>
<dbReference type="InterPro" id="IPR036909">
    <property type="entry name" value="Cyt_c-like_dom_sf"/>
</dbReference>
<dbReference type="PANTHER" id="PTHR30600:SF14">
    <property type="entry name" value="CYTOCHROME C PEROXIDASE"/>
    <property type="match status" value="1"/>
</dbReference>
<dbReference type="GO" id="GO:0009055">
    <property type="term" value="F:electron transfer activity"/>
    <property type="evidence" value="ECO:0007669"/>
    <property type="project" value="InterPro"/>
</dbReference>
<dbReference type="InterPro" id="IPR009056">
    <property type="entry name" value="Cyt_c-like_dom"/>
</dbReference>
<proteinExistence type="predicted"/>
<dbReference type="GO" id="GO:0020037">
    <property type="term" value="F:heme binding"/>
    <property type="evidence" value="ECO:0007669"/>
    <property type="project" value="InterPro"/>
</dbReference>
<evidence type="ECO:0000259" key="11">
    <source>
        <dbReference type="PROSITE" id="PS51007"/>
    </source>
</evidence>
<dbReference type="PROSITE" id="PS51007">
    <property type="entry name" value="CYTC"/>
    <property type="match status" value="1"/>
</dbReference>
<evidence type="ECO:0000256" key="10">
    <source>
        <dbReference type="SAM" id="Phobius"/>
    </source>
</evidence>
<dbReference type="RefSeq" id="WP_119911002.1">
    <property type="nucleotide sequence ID" value="NZ_QZCH01000014.1"/>
</dbReference>
<keyword evidence="3 9" id="KW-0479">Metal-binding</keyword>
<dbReference type="EMBL" id="QZCH01000014">
    <property type="protein sequence ID" value="RJG42801.1"/>
    <property type="molecule type" value="Genomic_DNA"/>
</dbReference>
<feature type="binding site" description="covalent" evidence="8">
    <location>
        <position position="214"/>
    </location>
    <ligand>
        <name>heme c</name>
        <dbReference type="ChEBI" id="CHEBI:61717"/>
        <label>2</label>
    </ligand>
</feature>
<keyword evidence="5" id="KW-0574">Periplasm</keyword>